<name>A0A4Q1HIF8_9BURK</name>
<dbReference type="InterPro" id="IPR008258">
    <property type="entry name" value="Transglycosylase_SLT_dom_1"/>
</dbReference>
<dbReference type="AlphaFoldDB" id="A0A4Q1HIF8"/>
<evidence type="ECO:0000313" key="4">
    <source>
        <dbReference type="EMBL" id="RXN88022.1"/>
    </source>
</evidence>
<feature type="domain" description="Transglycosylase SLT" evidence="3">
    <location>
        <begin position="8"/>
        <end position="111"/>
    </location>
</feature>
<comment type="similarity">
    <text evidence="1">Belongs to the transglycosylase Slt family.</text>
</comment>
<dbReference type="EMBL" id="PYAL01000004">
    <property type="protein sequence ID" value="RXN88022.1"/>
    <property type="molecule type" value="Genomic_DNA"/>
</dbReference>
<gene>
    <name evidence="4" type="ORF">C7R54_15715</name>
</gene>
<dbReference type="RefSeq" id="WP_129151390.1">
    <property type="nucleotide sequence ID" value="NZ_JBHSDO010000011.1"/>
</dbReference>
<dbReference type="InterPro" id="IPR023346">
    <property type="entry name" value="Lysozyme-like_dom_sf"/>
</dbReference>
<protein>
    <recommendedName>
        <fullName evidence="3">Transglycosylase SLT domain-containing protein</fullName>
    </recommendedName>
</protein>
<evidence type="ECO:0000256" key="1">
    <source>
        <dbReference type="ARBA" id="ARBA00007734"/>
    </source>
</evidence>
<keyword evidence="5" id="KW-1185">Reference proteome</keyword>
<dbReference type="PANTHER" id="PTHR37423">
    <property type="entry name" value="SOLUBLE LYTIC MUREIN TRANSGLYCOSYLASE-RELATED"/>
    <property type="match status" value="1"/>
</dbReference>
<dbReference type="SUPFAM" id="SSF53955">
    <property type="entry name" value="Lysozyme-like"/>
    <property type="match status" value="1"/>
</dbReference>
<dbReference type="PANTHER" id="PTHR37423:SF2">
    <property type="entry name" value="MEMBRANE-BOUND LYTIC MUREIN TRANSGLYCOSYLASE C"/>
    <property type="match status" value="1"/>
</dbReference>
<feature type="region of interest" description="Disordered" evidence="2">
    <location>
        <begin position="191"/>
        <end position="217"/>
    </location>
</feature>
<evidence type="ECO:0000256" key="2">
    <source>
        <dbReference type="SAM" id="MobiDB-lite"/>
    </source>
</evidence>
<comment type="caution">
    <text evidence="4">The sequence shown here is derived from an EMBL/GenBank/DDBJ whole genome shotgun (WGS) entry which is preliminary data.</text>
</comment>
<evidence type="ECO:0000259" key="3">
    <source>
        <dbReference type="Pfam" id="PF01464"/>
    </source>
</evidence>
<dbReference type="OrthoDB" id="8660079at2"/>
<dbReference type="Gene3D" id="1.10.530.10">
    <property type="match status" value="1"/>
</dbReference>
<proteinExistence type="inferred from homology"/>
<accession>A0A4Q1HIF8</accession>
<evidence type="ECO:0000313" key="5">
    <source>
        <dbReference type="Proteomes" id="UP000290849"/>
    </source>
</evidence>
<dbReference type="Pfam" id="PF01464">
    <property type="entry name" value="SLT"/>
    <property type="match status" value="1"/>
</dbReference>
<dbReference type="Proteomes" id="UP000290849">
    <property type="component" value="Unassembled WGS sequence"/>
</dbReference>
<reference evidence="4 5" key="1">
    <citation type="journal article" date="2017" name="Int. J. Syst. Evol. Microbiol.">
        <title>Achromobacter aloeverae sp. nov., isolated from the root of Aloe vera (L.) Burm.f.</title>
        <authorList>
            <person name="Kuncharoen N."/>
            <person name="Muramatsu Y."/>
            <person name="Shibata C."/>
            <person name="Kamakura Y."/>
            <person name="Nakagawa Y."/>
            <person name="Tanasupawat S."/>
        </authorList>
    </citation>
    <scope>NUCLEOTIDE SEQUENCE [LARGE SCALE GENOMIC DNA]</scope>
    <source>
        <strain evidence="4 5">AVA-1</strain>
    </source>
</reference>
<organism evidence="4 5">
    <name type="scientific">Achromobacter aloeverae</name>
    <dbReference type="NCBI Taxonomy" id="1750518"/>
    <lineage>
        <taxon>Bacteria</taxon>
        <taxon>Pseudomonadati</taxon>
        <taxon>Pseudomonadota</taxon>
        <taxon>Betaproteobacteria</taxon>
        <taxon>Burkholderiales</taxon>
        <taxon>Alcaligenaceae</taxon>
        <taxon>Achromobacter</taxon>
    </lineage>
</organism>
<sequence>MMADLSSIIDAAGKQWNVDPTLIRAVIQQESSGDPSAVNLSGGGKGAYGAMQVRQAALADYNQANSTKYTMEDLLKPEIGVNVGAWYLGQQLDRFNDPTKALNAYYAGPNSEAVHAGPSQYAQSVFGKLGGKMLPGIPQSSSGPSDDEIFGAFTGQKPANDDDAIFNAFVKQPDVTTSRGPDGVMRIEMSGAPGEVKKTAQQAASEAADRAKTDTQPSEFMQGLGNFGLGTYQGLTDLPAGIGQNAAHQGQQILQGIDSLFGTDLAKRANPQVQAYDAQAAQREAEYQAATPGSIPAGTGRLIGNLMPAFIGGPTAAAAPIETVAKGAGSLAARLGGGETAQGLARLLGGASGGSLQGAAYAANTPVMVNPQIGGLADLVTGQRSGNDYYQQAAQNAKMGAALGGALPIVGAGASRLGSAAAGGIRALIDPFTQAGQQRIAENTLARAAAGGPLTADLSQIVPGSVPTLAEATGNAGIATLQRTLRDLNPNEFVAREGDNAAARLAQLGTAAGTPADIAAAEAARDLAANSALTNVFGNKAVADAKPVLDTIDSILSGPSGKRDAVAQSLNNIRSKIVDAKGNLESDPEVLYNSVRKQIDDLLDKRLANSNPAGMQASRELLAVKDSLDDAITKAAPGFDAYLQAYADASKPINAMRYLQGLQLTDVNGNITPQKIQTAIAKITKEAAKPGAQDAKSIAPDQLAALKSIRDDLLRSGKTQLGKSVGSATAQNLATQNMLGQVLPGKLGALAGKAPAGTIGSALGGGLGYLMGGPLGAAAGGAIGGSLGRTTSGLMNMNNEAIQGALQQLLLNAQSGAAALQRAPSLAPPTGQLGGIQRLLYPAINATAPRGIAAPPR</sequence>